<feature type="transmembrane region" description="Helical" evidence="5">
    <location>
        <begin position="275"/>
        <end position="296"/>
    </location>
</feature>
<dbReference type="AlphaFoldDB" id="A0AAD5XGF8"/>
<keyword evidence="1 3" id="KW-0728">SH3 domain</keyword>
<reference evidence="7" key="1">
    <citation type="submission" date="2020-05" db="EMBL/GenBank/DDBJ databases">
        <title>Phylogenomic resolution of chytrid fungi.</title>
        <authorList>
            <person name="Stajich J.E."/>
            <person name="Amses K."/>
            <person name="Simmons R."/>
            <person name="Seto K."/>
            <person name="Myers J."/>
            <person name="Bonds A."/>
            <person name="Quandt C.A."/>
            <person name="Barry K."/>
            <person name="Liu P."/>
            <person name="Grigoriev I."/>
            <person name="Longcore J.E."/>
            <person name="James T.Y."/>
        </authorList>
    </citation>
    <scope>NUCLEOTIDE SEQUENCE</scope>
    <source>
        <strain evidence="7">JEL0513</strain>
    </source>
</reference>
<feature type="compositionally biased region" description="Polar residues" evidence="4">
    <location>
        <begin position="403"/>
        <end position="417"/>
    </location>
</feature>
<keyword evidence="8" id="KW-1185">Reference proteome</keyword>
<feature type="compositionally biased region" description="Polar residues" evidence="4">
    <location>
        <begin position="423"/>
        <end position="433"/>
    </location>
</feature>
<evidence type="ECO:0000256" key="2">
    <source>
        <dbReference type="ARBA" id="ARBA00022737"/>
    </source>
</evidence>
<comment type="caution">
    <text evidence="7">The sequence shown here is derived from an EMBL/GenBank/DDBJ whole genome shotgun (WGS) entry which is preliminary data.</text>
</comment>
<dbReference type="InterPro" id="IPR036028">
    <property type="entry name" value="SH3-like_dom_sf"/>
</dbReference>
<organism evidence="7 8">
    <name type="scientific">Physocladia obscura</name>
    <dbReference type="NCBI Taxonomy" id="109957"/>
    <lineage>
        <taxon>Eukaryota</taxon>
        <taxon>Fungi</taxon>
        <taxon>Fungi incertae sedis</taxon>
        <taxon>Chytridiomycota</taxon>
        <taxon>Chytridiomycota incertae sedis</taxon>
        <taxon>Chytridiomycetes</taxon>
        <taxon>Chytridiales</taxon>
        <taxon>Chytriomycetaceae</taxon>
        <taxon>Physocladia</taxon>
    </lineage>
</organism>
<dbReference type="Pfam" id="PF00018">
    <property type="entry name" value="SH3_1"/>
    <property type="match status" value="2"/>
</dbReference>
<keyword evidence="5" id="KW-0812">Transmembrane</keyword>
<evidence type="ECO:0000259" key="6">
    <source>
        <dbReference type="PROSITE" id="PS50002"/>
    </source>
</evidence>
<evidence type="ECO:0000256" key="5">
    <source>
        <dbReference type="SAM" id="Phobius"/>
    </source>
</evidence>
<accession>A0AAD5XGF8</accession>
<feature type="domain" description="SH3" evidence="6">
    <location>
        <begin position="504"/>
        <end position="565"/>
    </location>
</feature>
<keyword evidence="5" id="KW-1133">Transmembrane helix</keyword>
<dbReference type="PROSITE" id="PS50002">
    <property type="entry name" value="SH3"/>
    <property type="match status" value="2"/>
</dbReference>
<dbReference type="SMART" id="SM00326">
    <property type="entry name" value="SH3"/>
    <property type="match status" value="2"/>
</dbReference>
<feature type="domain" description="SH3" evidence="6">
    <location>
        <begin position="341"/>
        <end position="402"/>
    </location>
</feature>
<feature type="region of interest" description="Disordered" evidence="4">
    <location>
        <begin position="403"/>
        <end position="433"/>
    </location>
</feature>
<dbReference type="InterPro" id="IPR001452">
    <property type="entry name" value="SH3_domain"/>
</dbReference>
<dbReference type="Gene3D" id="2.30.30.40">
    <property type="entry name" value="SH3 Domains"/>
    <property type="match status" value="2"/>
</dbReference>
<gene>
    <name evidence="7" type="ORF">HK100_001023</name>
</gene>
<dbReference type="PANTHER" id="PTHR46218">
    <property type="entry name" value="LASP"/>
    <property type="match status" value="1"/>
</dbReference>
<name>A0AAD5XGF8_9FUNG</name>
<protein>
    <recommendedName>
        <fullName evidence="6">SH3 domain-containing protein</fullName>
    </recommendedName>
</protein>
<dbReference type="Proteomes" id="UP001211907">
    <property type="component" value="Unassembled WGS sequence"/>
</dbReference>
<evidence type="ECO:0000256" key="4">
    <source>
        <dbReference type="SAM" id="MobiDB-lite"/>
    </source>
</evidence>
<sequence length="607" mass="64602">MQDVRDDDTVLSIDGISAVFGFCWFVLPSPLRWLGGCLIFDDPAYNVFIPSTLSGSVTDAASLDAYLANAFDTANDTNSFGAAVRSAGGYDCTNWDGTGLRYYRSSNCAYLIASGIGVVATGASAACTAAGTVFPLCLSTFSKFETSWTTTLSSPAFCPNGEAQVSIDLSSEYQGVEVDMSTDAATCTVSMAVDAANCGFETAVEATAFCATTTVATESCCSSFISAVSTTTTTSITTTTIASSTNTALATTSTVSSSTSTAATSSSSTSLPIPIIAGAGGGALLIVIALIAFCCWRKRRQKAATTVYEMDTDTQNFNKSAAPMGFSNSPSVGMSGRNQQQQSDVCQAVYDYTASISDELSTMVGDKIILKVEYDDGWGYGFNTRTKKEGAFPLDILDRFQSGPQGYNDGNRNNRVSSMYGPSGNNNTESYYDGGNNTESYYASGNNTDSYYAPGGNNTDSYYDGGNNTDSYYAPGGGNNTDSMYYPQSEYGTDSVYVPGGVSSENNIHEVVYDFTPEQDDEVELRAGDKVELKHQYDDGWAQGKNLAINKEGLFPLDCLQGFDGAQQYDAQGKKTYNNRVSSMYGAESVYTNSVYYGNNTDSVYYN</sequence>
<dbReference type="EMBL" id="JADGJH010000122">
    <property type="protein sequence ID" value="KAJ3137014.1"/>
    <property type="molecule type" value="Genomic_DNA"/>
</dbReference>
<evidence type="ECO:0000256" key="3">
    <source>
        <dbReference type="PROSITE-ProRule" id="PRU00192"/>
    </source>
</evidence>
<proteinExistence type="predicted"/>
<dbReference type="PANTHER" id="PTHR46218:SF4">
    <property type="entry name" value="LIM AND SH3 DOMAIN PROTEIN LASP"/>
    <property type="match status" value="1"/>
</dbReference>
<dbReference type="InterPro" id="IPR051759">
    <property type="entry name" value="LIM-SH3_domain_protein"/>
</dbReference>
<keyword evidence="5" id="KW-0472">Membrane</keyword>
<dbReference type="SUPFAM" id="SSF50044">
    <property type="entry name" value="SH3-domain"/>
    <property type="match status" value="2"/>
</dbReference>
<evidence type="ECO:0000313" key="8">
    <source>
        <dbReference type="Proteomes" id="UP001211907"/>
    </source>
</evidence>
<evidence type="ECO:0000313" key="7">
    <source>
        <dbReference type="EMBL" id="KAJ3137014.1"/>
    </source>
</evidence>
<keyword evidence="2" id="KW-0677">Repeat</keyword>
<evidence type="ECO:0000256" key="1">
    <source>
        <dbReference type="ARBA" id="ARBA00022443"/>
    </source>
</evidence>